<dbReference type="EMBL" id="MWQN01000001">
    <property type="protein sequence ID" value="OPC82091.1"/>
    <property type="molecule type" value="Genomic_DNA"/>
</dbReference>
<feature type="region of interest" description="Disordered" evidence="1">
    <location>
        <begin position="239"/>
        <end position="271"/>
    </location>
</feature>
<feature type="transmembrane region" description="Helical" evidence="2">
    <location>
        <begin position="86"/>
        <end position="101"/>
    </location>
</feature>
<feature type="transmembrane region" description="Helical" evidence="2">
    <location>
        <begin position="108"/>
        <end position="129"/>
    </location>
</feature>
<dbReference type="SMART" id="SM00014">
    <property type="entry name" value="acidPPc"/>
    <property type="match status" value="1"/>
</dbReference>
<evidence type="ECO:0000256" key="2">
    <source>
        <dbReference type="SAM" id="Phobius"/>
    </source>
</evidence>
<keyword evidence="2" id="KW-0472">Membrane</keyword>
<feature type="compositionally biased region" description="Acidic residues" evidence="1">
    <location>
        <begin position="239"/>
        <end position="253"/>
    </location>
</feature>
<evidence type="ECO:0000313" key="4">
    <source>
        <dbReference type="EMBL" id="OPC82091.1"/>
    </source>
</evidence>
<sequence>MTSSPGWVGRRLDPDRRFGLRMTLAALALLIGALPFGVLAALVETKWSPLLDLDRDVATDLNDWVRAHPAWQHTLLFLTDWVWDPNVYRLLVAIMCGWLWWRGARRLVVWAATSMLLAGLLGALLKFVFTRARPNLPHPVHHSDGWSFPSGHALTGVVGPGVLLLALLPLIPRVCRPFAWVLAIGSAVGVAFTRVALGVHYVTDVVGGWVLGLIVLAVTSAVFEWWRRDAGLRAVDATDEGLEPEIDGDDPDPEIAHIHPGTDRDSPHGRN</sequence>
<keyword evidence="2" id="KW-1133">Transmembrane helix</keyword>
<dbReference type="PANTHER" id="PTHR14969:SF13">
    <property type="entry name" value="AT30094P"/>
    <property type="match status" value="1"/>
</dbReference>
<feature type="domain" description="Phosphatidic acid phosphatase type 2/haloperoxidase" evidence="3">
    <location>
        <begin position="104"/>
        <end position="220"/>
    </location>
</feature>
<feature type="transmembrane region" description="Helical" evidence="2">
    <location>
        <begin position="178"/>
        <end position="202"/>
    </location>
</feature>
<dbReference type="Proteomes" id="UP000190037">
    <property type="component" value="Unassembled WGS sequence"/>
</dbReference>
<protein>
    <submittedName>
        <fullName evidence="4">Phosphoesterase</fullName>
    </submittedName>
</protein>
<comment type="caution">
    <text evidence="4">The sequence shown here is derived from an EMBL/GenBank/DDBJ whole genome shotgun (WGS) entry which is preliminary data.</text>
</comment>
<gene>
    <name evidence="4" type="ORF">B4N89_15100</name>
</gene>
<evidence type="ECO:0000256" key="1">
    <source>
        <dbReference type="SAM" id="MobiDB-lite"/>
    </source>
</evidence>
<keyword evidence="5" id="KW-1185">Reference proteome</keyword>
<feature type="transmembrane region" description="Helical" evidence="2">
    <location>
        <begin position="208"/>
        <end position="226"/>
    </location>
</feature>
<dbReference type="PANTHER" id="PTHR14969">
    <property type="entry name" value="SPHINGOSINE-1-PHOSPHATE PHOSPHOHYDROLASE"/>
    <property type="match status" value="1"/>
</dbReference>
<dbReference type="Gene3D" id="1.20.144.10">
    <property type="entry name" value="Phosphatidic acid phosphatase type 2/haloperoxidase"/>
    <property type="match status" value="1"/>
</dbReference>
<reference evidence="4 5" key="1">
    <citation type="submission" date="2017-03" db="EMBL/GenBank/DDBJ databases">
        <title>Draft genome sequence of Streptomyces scabrisporus NF3, endophyte isolated from Amphipterygium adstringens.</title>
        <authorList>
            <person name="Vazquez M."/>
            <person name="Ceapa C.D."/>
            <person name="Rodriguez Luna D."/>
            <person name="Sanchez Esquivel S."/>
        </authorList>
    </citation>
    <scope>NUCLEOTIDE SEQUENCE [LARGE SCALE GENOMIC DNA]</scope>
    <source>
        <strain evidence="4 5">NF3</strain>
    </source>
</reference>
<name>A0A1T3NZJ5_9ACTN</name>
<dbReference type="RefSeq" id="WP_078976361.1">
    <property type="nucleotide sequence ID" value="NZ_MWQN01000001.1"/>
</dbReference>
<keyword evidence="2" id="KW-0812">Transmembrane</keyword>
<feature type="compositionally biased region" description="Basic and acidic residues" evidence="1">
    <location>
        <begin position="254"/>
        <end position="271"/>
    </location>
</feature>
<accession>A0A1T3NZJ5</accession>
<evidence type="ECO:0000313" key="5">
    <source>
        <dbReference type="Proteomes" id="UP000190037"/>
    </source>
</evidence>
<organism evidence="4 5">
    <name type="scientific">Embleya scabrispora</name>
    <dbReference type="NCBI Taxonomy" id="159449"/>
    <lineage>
        <taxon>Bacteria</taxon>
        <taxon>Bacillati</taxon>
        <taxon>Actinomycetota</taxon>
        <taxon>Actinomycetes</taxon>
        <taxon>Kitasatosporales</taxon>
        <taxon>Streptomycetaceae</taxon>
        <taxon>Embleya</taxon>
    </lineage>
</organism>
<dbReference type="InterPro" id="IPR036938">
    <property type="entry name" value="PAP2/HPO_sf"/>
</dbReference>
<dbReference type="STRING" id="159449.B4N89_15100"/>
<dbReference type="Pfam" id="PF01569">
    <property type="entry name" value="PAP2"/>
    <property type="match status" value="1"/>
</dbReference>
<evidence type="ECO:0000259" key="3">
    <source>
        <dbReference type="SMART" id="SM00014"/>
    </source>
</evidence>
<proteinExistence type="predicted"/>
<dbReference type="InterPro" id="IPR000326">
    <property type="entry name" value="PAP2/HPO"/>
</dbReference>
<dbReference type="SUPFAM" id="SSF48317">
    <property type="entry name" value="Acid phosphatase/Vanadium-dependent haloperoxidase"/>
    <property type="match status" value="1"/>
</dbReference>
<dbReference type="OrthoDB" id="5289372at2"/>
<dbReference type="CDD" id="cd03392">
    <property type="entry name" value="PAP2_like_2"/>
    <property type="match status" value="1"/>
</dbReference>
<feature type="transmembrane region" description="Helical" evidence="2">
    <location>
        <begin position="149"/>
        <end position="171"/>
    </location>
</feature>
<dbReference type="AlphaFoldDB" id="A0A1T3NZJ5"/>